<evidence type="ECO:0000259" key="4">
    <source>
        <dbReference type="Pfam" id="PF08241"/>
    </source>
</evidence>
<dbReference type="PANTHER" id="PTHR44942">
    <property type="entry name" value="METHYLTRANSF_11 DOMAIN-CONTAINING PROTEIN"/>
    <property type="match status" value="1"/>
</dbReference>
<reference evidence="5" key="1">
    <citation type="journal article" date="2014" name="Int. J. Syst. Evol. Microbiol.">
        <title>Complete genome sequence of Corynebacterium casei LMG S-19264T (=DSM 44701T), isolated from a smear-ripened cheese.</title>
        <authorList>
            <consortium name="US DOE Joint Genome Institute (JGI-PGF)"/>
            <person name="Walter F."/>
            <person name="Albersmeier A."/>
            <person name="Kalinowski J."/>
            <person name="Ruckert C."/>
        </authorList>
    </citation>
    <scope>NUCLEOTIDE SEQUENCE</scope>
    <source>
        <strain evidence="5">VKM Ac-2007</strain>
    </source>
</reference>
<comment type="caution">
    <text evidence="5">The sequence shown here is derived from an EMBL/GenBank/DDBJ whole genome shotgun (WGS) entry which is preliminary data.</text>
</comment>
<evidence type="ECO:0000313" key="6">
    <source>
        <dbReference type="Proteomes" id="UP001143474"/>
    </source>
</evidence>
<keyword evidence="6" id="KW-1185">Reference proteome</keyword>
<dbReference type="GO" id="GO:0008757">
    <property type="term" value="F:S-adenosylmethionine-dependent methyltransferase activity"/>
    <property type="evidence" value="ECO:0007669"/>
    <property type="project" value="InterPro"/>
</dbReference>
<evidence type="ECO:0000256" key="3">
    <source>
        <dbReference type="ARBA" id="ARBA00022679"/>
    </source>
</evidence>
<sequence length="209" mass="22130">MPQDVGCGAGRAVEEMAERGALPIGVDADERMIEVARRRRPALDFRLGDACALPLADGRAHGYRADKVCHELADPAAALAEARRVLAPGGRIVLLGQDWDAFLIDSDDPELTRVIVHARADTMPSPRAARGYRNLLLDGGFGGVTVEVHAGVLVQAAMLPMVSRLADIAHAAGAITGEQARTWKAEQAARADAGRLFAAVPLFVAAGRR</sequence>
<gene>
    <name evidence="5" type="ORF">GCM10017600_50470</name>
</gene>
<dbReference type="EMBL" id="BSEV01000012">
    <property type="protein sequence ID" value="GLK11640.1"/>
    <property type="molecule type" value="Genomic_DNA"/>
</dbReference>
<proteinExistence type="inferred from homology"/>
<dbReference type="Proteomes" id="UP001143474">
    <property type="component" value="Unassembled WGS sequence"/>
</dbReference>
<feature type="domain" description="Methyltransferase type 11" evidence="4">
    <location>
        <begin position="4"/>
        <end position="94"/>
    </location>
</feature>
<evidence type="ECO:0000313" key="5">
    <source>
        <dbReference type="EMBL" id="GLK11640.1"/>
    </source>
</evidence>
<organism evidence="5 6">
    <name type="scientific">Streptosporangium carneum</name>
    <dbReference type="NCBI Taxonomy" id="47481"/>
    <lineage>
        <taxon>Bacteria</taxon>
        <taxon>Bacillati</taxon>
        <taxon>Actinomycetota</taxon>
        <taxon>Actinomycetes</taxon>
        <taxon>Streptosporangiales</taxon>
        <taxon>Streptosporangiaceae</taxon>
        <taxon>Streptosporangium</taxon>
    </lineage>
</organism>
<keyword evidence="2 5" id="KW-0489">Methyltransferase</keyword>
<dbReference type="Pfam" id="PF08241">
    <property type="entry name" value="Methyltransf_11"/>
    <property type="match status" value="1"/>
</dbReference>
<dbReference type="AlphaFoldDB" id="A0A9W6I3Z1"/>
<dbReference type="Gene3D" id="3.40.50.150">
    <property type="entry name" value="Vaccinia Virus protein VP39"/>
    <property type="match status" value="1"/>
</dbReference>
<dbReference type="InterPro" id="IPR013216">
    <property type="entry name" value="Methyltransf_11"/>
</dbReference>
<dbReference type="GO" id="GO:0032259">
    <property type="term" value="P:methylation"/>
    <property type="evidence" value="ECO:0007669"/>
    <property type="project" value="UniProtKB-KW"/>
</dbReference>
<keyword evidence="3" id="KW-0808">Transferase</keyword>
<comment type="similarity">
    <text evidence="1">Belongs to the methyltransferase superfamily.</text>
</comment>
<dbReference type="InterPro" id="IPR051052">
    <property type="entry name" value="Diverse_substrate_MTase"/>
</dbReference>
<dbReference type="InterPro" id="IPR029063">
    <property type="entry name" value="SAM-dependent_MTases_sf"/>
</dbReference>
<evidence type="ECO:0000256" key="2">
    <source>
        <dbReference type="ARBA" id="ARBA00022603"/>
    </source>
</evidence>
<dbReference type="RefSeq" id="WP_271220012.1">
    <property type="nucleotide sequence ID" value="NZ_BAAAVD010000020.1"/>
</dbReference>
<accession>A0A9W6I3Z1</accession>
<reference evidence="5" key="2">
    <citation type="submission" date="2023-01" db="EMBL/GenBank/DDBJ databases">
        <authorList>
            <person name="Sun Q."/>
            <person name="Evtushenko L."/>
        </authorList>
    </citation>
    <scope>NUCLEOTIDE SEQUENCE</scope>
    <source>
        <strain evidence="5">VKM Ac-2007</strain>
    </source>
</reference>
<name>A0A9W6I3Z1_9ACTN</name>
<dbReference type="CDD" id="cd02440">
    <property type="entry name" value="AdoMet_MTases"/>
    <property type="match status" value="1"/>
</dbReference>
<dbReference type="SUPFAM" id="SSF53335">
    <property type="entry name" value="S-adenosyl-L-methionine-dependent methyltransferases"/>
    <property type="match status" value="1"/>
</dbReference>
<dbReference type="PANTHER" id="PTHR44942:SF4">
    <property type="entry name" value="METHYLTRANSFERASE TYPE 11 DOMAIN-CONTAINING PROTEIN"/>
    <property type="match status" value="1"/>
</dbReference>
<evidence type="ECO:0000256" key="1">
    <source>
        <dbReference type="ARBA" id="ARBA00008361"/>
    </source>
</evidence>
<protein>
    <submittedName>
        <fullName evidence="5">Methyltransferase</fullName>
    </submittedName>
</protein>